<protein>
    <recommendedName>
        <fullName evidence="4 5">Large ribosomal subunit protein bL32c</fullName>
    </recommendedName>
</protein>
<evidence type="ECO:0000256" key="3">
    <source>
        <dbReference type="ARBA" id="ARBA00023274"/>
    </source>
</evidence>
<dbReference type="GO" id="GO:0009507">
    <property type="term" value="C:chloroplast"/>
    <property type="evidence" value="ECO:0007669"/>
    <property type="project" value="UniProtKB-SubCell"/>
</dbReference>
<evidence type="ECO:0000256" key="2">
    <source>
        <dbReference type="ARBA" id="ARBA00022980"/>
    </source>
</evidence>
<sequence length="57" mass="6559">MAVPKKRTSKSKSKSRKANWKNKMDNAYKKYVSLAKSAITGKSNSFIYINQKPEEFT</sequence>
<comment type="subcellular location">
    <subcellularLocation>
        <location evidence="5">Plastid</location>
        <location evidence="5">Chloroplast</location>
    </subcellularLocation>
</comment>
<dbReference type="EMBL" id="MH396014">
    <property type="protein sequence ID" value="AXI97046.1"/>
    <property type="molecule type" value="Genomic_DNA"/>
</dbReference>
<dbReference type="NCBIfam" id="TIGR01031">
    <property type="entry name" value="rpmF_bact"/>
    <property type="match status" value="1"/>
</dbReference>
<dbReference type="SUPFAM" id="SSF57829">
    <property type="entry name" value="Zn-binding ribosomal proteins"/>
    <property type="match status" value="1"/>
</dbReference>
<gene>
    <name evidence="5 7" type="primary">rpl32</name>
</gene>
<name>A0A345U9B0_9FLOR</name>
<evidence type="ECO:0000256" key="6">
    <source>
        <dbReference type="SAM" id="MobiDB-lite"/>
    </source>
</evidence>
<dbReference type="PANTHER" id="PTHR36083:SF1">
    <property type="entry name" value="LARGE RIBOSOMAL SUBUNIT PROTEIN BL32C"/>
    <property type="match status" value="1"/>
</dbReference>
<dbReference type="InterPro" id="IPR044958">
    <property type="entry name" value="Ribosomal_bL32_plant/cyanobact"/>
</dbReference>
<dbReference type="HAMAP" id="MF_00340">
    <property type="entry name" value="Ribosomal_bL32"/>
    <property type="match status" value="1"/>
</dbReference>
<dbReference type="AlphaFoldDB" id="A0A345U9B0"/>
<reference evidence="7" key="1">
    <citation type="submission" date="2018-05" db="EMBL/GenBank/DDBJ databases">
        <title>Organellar genomes of Gracilariaceae.</title>
        <authorList>
            <person name="Iha C."/>
            <person name="Oliveira M.C."/>
        </authorList>
    </citation>
    <scope>NUCLEOTIDE SEQUENCE</scope>
</reference>
<feature type="region of interest" description="Disordered" evidence="6">
    <location>
        <begin position="1"/>
        <end position="20"/>
    </location>
</feature>
<organism evidence="7">
    <name type="scientific">Gracilariopsis longissima</name>
    <dbReference type="NCBI Taxonomy" id="172976"/>
    <lineage>
        <taxon>Eukaryota</taxon>
        <taxon>Rhodophyta</taxon>
        <taxon>Florideophyceae</taxon>
        <taxon>Rhodymeniophycidae</taxon>
        <taxon>Gracilariales</taxon>
        <taxon>Gracilariaceae</taxon>
        <taxon>Gracilariopsis</taxon>
    </lineage>
</organism>
<evidence type="ECO:0000313" key="7">
    <source>
        <dbReference type="EMBL" id="AXI97046.1"/>
    </source>
</evidence>
<keyword evidence="3 5" id="KW-0687">Ribonucleoprotein</keyword>
<keyword evidence="7" id="KW-0934">Plastid</keyword>
<dbReference type="Pfam" id="PF01783">
    <property type="entry name" value="Ribosomal_L32p"/>
    <property type="match status" value="1"/>
</dbReference>
<dbReference type="GO" id="GO:0006412">
    <property type="term" value="P:translation"/>
    <property type="evidence" value="ECO:0007669"/>
    <property type="project" value="UniProtKB-UniRule"/>
</dbReference>
<comment type="similarity">
    <text evidence="1 5">Belongs to the bacterial ribosomal protein bL32 family.</text>
</comment>
<dbReference type="GO" id="GO:0015934">
    <property type="term" value="C:large ribosomal subunit"/>
    <property type="evidence" value="ECO:0007669"/>
    <property type="project" value="InterPro"/>
</dbReference>
<dbReference type="InterPro" id="IPR002677">
    <property type="entry name" value="Ribosomal_bL32"/>
</dbReference>
<geneLocation type="chloroplast" evidence="7"/>
<proteinExistence type="inferred from homology"/>
<dbReference type="GeneID" id="37623656"/>
<keyword evidence="7" id="KW-0150">Chloroplast</keyword>
<accession>A0A345U9B0</accession>
<dbReference type="PANTHER" id="PTHR36083">
    <property type="entry name" value="50S RIBOSOMAL PROTEIN L32, CHLOROPLASTIC"/>
    <property type="match status" value="1"/>
</dbReference>
<evidence type="ECO:0000256" key="5">
    <source>
        <dbReference type="HAMAP-Rule" id="MF_00340"/>
    </source>
</evidence>
<evidence type="ECO:0000256" key="1">
    <source>
        <dbReference type="ARBA" id="ARBA00008560"/>
    </source>
</evidence>
<keyword evidence="2 5" id="KW-0689">Ribosomal protein</keyword>
<dbReference type="GO" id="GO:0003735">
    <property type="term" value="F:structural constituent of ribosome"/>
    <property type="evidence" value="ECO:0007669"/>
    <property type="project" value="InterPro"/>
</dbReference>
<dbReference type="RefSeq" id="YP_009511169.1">
    <property type="nucleotide sequence ID" value="NC_039143.1"/>
</dbReference>
<evidence type="ECO:0000256" key="4">
    <source>
        <dbReference type="ARBA" id="ARBA00035280"/>
    </source>
</evidence>
<dbReference type="InterPro" id="IPR011332">
    <property type="entry name" value="Ribosomal_zn-bd"/>
</dbReference>